<feature type="transmembrane region" description="Helical" evidence="9">
    <location>
        <begin position="544"/>
        <end position="564"/>
    </location>
</feature>
<feature type="domain" description="TRAP C4-dicarboxylate transport system permease DctM subunit" evidence="11">
    <location>
        <begin position="195"/>
        <end position="608"/>
    </location>
</feature>
<dbReference type="AlphaFoldDB" id="A0AAC8YWU3"/>
<evidence type="ECO:0000256" key="5">
    <source>
        <dbReference type="ARBA" id="ARBA00022692"/>
    </source>
</evidence>
<dbReference type="EMBL" id="CP015009">
    <property type="protein sequence ID" value="AMS45516.1"/>
    <property type="molecule type" value="Genomic_DNA"/>
</dbReference>
<keyword evidence="12" id="KW-0614">Plasmid</keyword>
<dbReference type="RefSeq" id="WP_067970278.1">
    <property type="nucleotide sequence ID" value="NZ_CP015009.1"/>
</dbReference>
<keyword evidence="7 9" id="KW-0472">Membrane</keyword>
<feature type="transmembrane region" description="Helical" evidence="9">
    <location>
        <begin position="584"/>
        <end position="612"/>
    </location>
</feature>
<dbReference type="PANTHER" id="PTHR33362:SF5">
    <property type="entry name" value="C4-DICARBOXYLATE TRAP TRANSPORTER LARGE PERMEASE PROTEIN DCTM"/>
    <property type="match status" value="1"/>
</dbReference>
<gene>
    <name evidence="12" type="ORF">AA2016_6626</name>
    <name evidence="13" type="ORF">FHS67_004931</name>
</gene>
<dbReference type="PANTHER" id="PTHR33362">
    <property type="entry name" value="SIALIC ACID TRAP TRANSPORTER PERMEASE PROTEIN SIAT-RELATED"/>
    <property type="match status" value="1"/>
</dbReference>
<sequence>MSWLSKGAGIASGCILLLASLSITADVILRWLLSAPIPGLFELSELAFAFMVAMALIYVNAARSHITMGLFASITGRTKGLNFVAALLTTIVFVIFAIVLFRHAGDKVLTGERTFLLQLQLGPFWYASATLLAIAAVAQLSVLVQDGKELFRSSSIAAELLVPILSLAALAAITIGLVLYAPQMNAITKVAIGFAILYLLALAHVPIGISMALAGLIGTYAMIGTEAMLLIGGNNLSSAMASADLASVPLFLLMGNLAVSAGFADQIFSAATSLFARIRGGHAIATIIGCAGFGAVSGSSVATTATLGGVAYREMAARNYSPGFATGSIAAGGTLGALIPPSVILIIYCVIAEQPILKAFAASLVPGLLATTLYVGAIVITLRFKPHLAPLPTDEKTVSPLTAILIAWRPILLFAWVVGGITFGIFTAQESAAAGTGVAFLFWLFSGKASVKELAVAARDAIATSAVLYTIIIGANIFGAYLSNAGVTTAVLAVIDPATTPAWLILLVLVAMYIVLGSVFDTVAAMVVTVPFVVPIIVALDYDLIWWGVITLSLVEIGMITPPIGMNVFVMKSVVGDKVPISRIFLGVTPFLVADTVRLVLLIVFPAITLWLPTVMR</sequence>
<feature type="domain" description="Tripartite ATP-independent periplasmic transporters DctQ component" evidence="10">
    <location>
        <begin position="21"/>
        <end position="142"/>
    </location>
</feature>
<dbReference type="GO" id="GO:0005886">
    <property type="term" value="C:plasma membrane"/>
    <property type="evidence" value="ECO:0007669"/>
    <property type="project" value="UniProtKB-SubCell"/>
</dbReference>
<dbReference type="Proteomes" id="UP000075755">
    <property type="component" value="Plasmid pAA04"/>
</dbReference>
<feature type="transmembrane region" description="Helical" evidence="9">
    <location>
        <begin position="40"/>
        <end position="59"/>
    </location>
</feature>
<keyword evidence="15" id="KW-1185">Reference proteome</keyword>
<accession>A0AAC8YWU3</accession>
<feature type="transmembrane region" description="Helical" evidence="9">
    <location>
        <begin position="284"/>
        <end position="312"/>
    </location>
</feature>
<feature type="transmembrane region" description="Helical" evidence="9">
    <location>
        <begin position="324"/>
        <end position="348"/>
    </location>
</feature>
<keyword evidence="2 8" id="KW-0813">Transport</keyword>
<evidence type="ECO:0000313" key="14">
    <source>
        <dbReference type="Proteomes" id="UP000075755"/>
    </source>
</evidence>
<comment type="function">
    <text evidence="8">Part of the tripartite ATP-independent periplasmic (TRAP) transport system.</text>
</comment>
<dbReference type="EMBL" id="JACICB010000021">
    <property type="protein sequence ID" value="MBB3708591.1"/>
    <property type="molecule type" value="Genomic_DNA"/>
</dbReference>
<dbReference type="Pfam" id="PF04290">
    <property type="entry name" value="DctQ"/>
    <property type="match status" value="1"/>
</dbReference>
<organism evidence="12 14">
    <name type="scientific">Aminobacter aminovorans</name>
    <name type="common">Chelatobacter heintzii</name>
    <dbReference type="NCBI Taxonomy" id="83263"/>
    <lineage>
        <taxon>Bacteria</taxon>
        <taxon>Pseudomonadati</taxon>
        <taxon>Pseudomonadota</taxon>
        <taxon>Alphaproteobacteria</taxon>
        <taxon>Hyphomicrobiales</taxon>
        <taxon>Phyllobacteriaceae</taxon>
        <taxon>Aminobacter</taxon>
    </lineage>
</organism>
<dbReference type="Pfam" id="PF06808">
    <property type="entry name" value="DctM"/>
    <property type="match status" value="1"/>
</dbReference>
<evidence type="ECO:0000256" key="6">
    <source>
        <dbReference type="ARBA" id="ARBA00022989"/>
    </source>
</evidence>
<feature type="transmembrane region" description="Helical" evidence="9">
    <location>
        <begin position="243"/>
        <end position="264"/>
    </location>
</feature>
<feature type="transmembrane region" description="Helical" evidence="9">
    <location>
        <begin position="432"/>
        <end position="449"/>
    </location>
</feature>
<feature type="transmembrane region" description="Helical" evidence="9">
    <location>
        <begin position="192"/>
        <end position="223"/>
    </location>
</feature>
<keyword evidence="6 9" id="KW-1133">Transmembrane helix</keyword>
<evidence type="ECO:0000313" key="13">
    <source>
        <dbReference type="EMBL" id="MBB3708591.1"/>
    </source>
</evidence>
<evidence type="ECO:0000256" key="4">
    <source>
        <dbReference type="ARBA" id="ARBA00022519"/>
    </source>
</evidence>
<dbReference type="Proteomes" id="UP000577697">
    <property type="component" value="Unassembled WGS sequence"/>
</dbReference>
<evidence type="ECO:0000259" key="11">
    <source>
        <dbReference type="Pfam" id="PF06808"/>
    </source>
</evidence>
<dbReference type="GO" id="GO:0022857">
    <property type="term" value="F:transmembrane transporter activity"/>
    <property type="evidence" value="ECO:0007669"/>
    <property type="project" value="UniProtKB-UniRule"/>
</dbReference>
<keyword evidence="4 8" id="KW-0997">Cell inner membrane</keyword>
<reference evidence="12 14" key="1">
    <citation type="submission" date="2016-03" db="EMBL/GenBank/DDBJ databases">
        <title>Complete genome of Aminobacter aminovorans KCTC 2477.</title>
        <authorList>
            <person name="Kim K.M."/>
        </authorList>
    </citation>
    <scope>NUCLEOTIDE SEQUENCE [LARGE SCALE GENOMIC DNA]</scope>
    <source>
        <strain evidence="12 14">KCTC 2477</strain>
        <plasmid evidence="12 14">pAA04</plasmid>
    </source>
</reference>
<dbReference type="InterPro" id="IPR010656">
    <property type="entry name" value="DctM"/>
</dbReference>
<protein>
    <submittedName>
        <fullName evidence="12">TRAP dicarboxylate transporter, DctM subunit</fullName>
    </submittedName>
    <submittedName>
        <fullName evidence="13">Tripartite ATP-independent transporter DctM subunit</fullName>
    </submittedName>
</protein>
<comment type="subcellular location">
    <subcellularLocation>
        <location evidence="1 8">Cell inner membrane</location>
        <topology evidence="1 8">Multi-pass membrane protein</topology>
    </subcellularLocation>
</comment>
<feature type="transmembrane region" description="Helical" evidence="9">
    <location>
        <begin position="403"/>
        <end position="426"/>
    </location>
</feature>
<geneLocation type="plasmid" evidence="12 14">
    <name>pAA04</name>
</geneLocation>
<evidence type="ECO:0000256" key="8">
    <source>
        <dbReference type="RuleBase" id="RU369079"/>
    </source>
</evidence>
<evidence type="ECO:0000313" key="12">
    <source>
        <dbReference type="EMBL" id="AMS45516.1"/>
    </source>
</evidence>
<keyword evidence="5 9" id="KW-0812">Transmembrane</keyword>
<dbReference type="KEGG" id="aak:AA2016_6626"/>
<proteinExistence type="predicted"/>
<feature type="transmembrane region" description="Helical" evidence="9">
    <location>
        <begin position="80"/>
        <end position="104"/>
    </location>
</feature>
<evidence type="ECO:0000256" key="7">
    <source>
        <dbReference type="ARBA" id="ARBA00023136"/>
    </source>
</evidence>
<evidence type="ECO:0000256" key="3">
    <source>
        <dbReference type="ARBA" id="ARBA00022475"/>
    </source>
</evidence>
<dbReference type="InterPro" id="IPR004681">
    <property type="entry name" value="TRAP_DctM"/>
</dbReference>
<feature type="transmembrane region" description="Helical" evidence="9">
    <location>
        <begin position="461"/>
        <end position="482"/>
    </location>
</feature>
<name>A0AAC8YWU3_AMIAI</name>
<feature type="transmembrane region" description="Helical" evidence="9">
    <location>
        <begin position="124"/>
        <end position="144"/>
    </location>
</feature>
<reference evidence="13 15" key="2">
    <citation type="submission" date="2020-08" db="EMBL/GenBank/DDBJ databases">
        <title>Genomic Encyclopedia of Type Strains, Phase IV (KMG-IV): sequencing the most valuable type-strain genomes for metagenomic binning, comparative biology and taxonomic classification.</title>
        <authorList>
            <person name="Goeker M."/>
        </authorList>
    </citation>
    <scope>NUCLEOTIDE SEQUENCE [LARGE SCALE GENOMIC DNA]</scope>
    <source>
        <strain evidence="13 15">DSM 10368</strain>
    </source>
</reference>
<dbReference type="InterPro" id="IPR055348">
    <property type="entry name" value="DctQ"/>
</dbReference>
<evidence type="ECO:0000313" key="15">
    <source>
        <dbReference type="Proteomes" id="UP000577697"/>
    </source>
</evidence>
<evidence type="ECO:0000256" key="9">
    <source>
        <dbReference type="SAM" id="Phobius"/>
    </source>
</evidence>
<evidence type="ECO:0000256" key="2">
    <source>
        <dbReference type="ARBA" id="ARBA00022448"/>
    </source>
</evidence>
<feature type="transmembrane region" description="Helical" evidence="9">
    <location>
        <begin position="360"/>
        <end position="382"/>
    </location>
</feature>
<feature type="transmembrane region" description="Helical" evidence="9">
    <location>
        <begin position="156"/>
        <end position="180"/>
    </location>
</feature>
<keyword evidence="3" id="KW-1003">Cell membrane</keyword>
<evidence type="ECO:0000259" key="10">
    <source>
        <dbReference type="Pfam" id="PF04290"/>
    </source>
</evidence>
<evidence type="ECO:0000256" key="1">
    <source>
        <dbReference type="ARBA" id="ARBA00004429"/>
    </source>
</evidence>